<reference evidence="2 3" key="1">
    <citation type="submission" date="2018-10" db="EMBL/GenBank/DDBJ databases">
        <title>Sequencing the genomes of 1000 actinobacteria strains.</title>
        <authorList>
            <person name="Klenk H.-P."/>
        </authorList>
    </citation>
    <scope>NUCLEOTIDE SEQUENCE [LARGE SCALE GENOMIC DNA]</scope>
    <source>
        <strain evidence="2 3">DSM 45175</strain>
    </source>
</reference>
<evidence type="ECO:0000256" key="1">
    <source>
        <dbReference type="SAM" id="Phobius"/>
    </source>
</evidence>
<keyword evidence="1" id="KW-0472">Membrane</keyword>
<proteinExistence type="predicted"/>
<evidence type="ECO:0000313" key="3">
    <source>
        <dbReference type="Proteomes" id="UP000277671"/>
    </source>
</evidence>
<accession>A0A495JV51</accession>
<protein>
    <recommendedName>
        <fullName evidence="4">Extracellular solute-binding protein</fullName>
    </recommendedName>
</protein>
<sequence>MADPFRVCGQFAWASSVNTAAVEPDSQRSPAVHRPYPVLDAIHSHHRPVRRPWIFVIAIVILAAVGAGIGYHLAVPERPTTIHGVVGSEKSSFFSDPRVQNVFARHGLRVDVDPRGSGEMSTTVPLGRYDFAFPGSEQAAERIRQVRPAVDSYAPFASPLAVATFTPIVDLLATQGVVHRAAEGHQVLDLAKFLDLARRDVRWDQLPGNVVYPARRDILLSTTHPSDSSSAASYAWLAARQLGDNGSVVDQVVRLFADQGGLERSTEDPFQKYLTQALDFAPLVLAYEAQYVEAIRTGLLPRNGTLLYLSPTVRSVHTLVAFTGPGGEVGRLLNTDAGLVRLAAEHGFRTADESVSAAVLAGVSAGGAALPGRISDVVEPPASAAIESLLTTLDVRLRP</sequence>
<dbReference type="EMBL" id="RBKT01000001">
    <property type="protein sequence ID" value="RKR92906.1"/>
    <property type="molecule type" value="Genomic_DNA"/>
</dbReference>
<keyword evidence="3" id="KW-1185">Reference proteome</keyword>
<name>A0A495JV51_9ACTN</name>
<comment type="caution">
    <text evidence="2">The sequence shown here is derived from an EMBL/GenBank/DDBJ whole genome shotgun (WGS) entry which is preliminary data.</text>
</comment>
<evidence type="ECO:0008006" key="4">
    <source>
        <dbReference type="Google" id="ProtNLM"/>
    </source>
</evidence>
<keyword evidence="1" id="KW-1133">Transmembrane helix</keyword>
<dbReference type="AlphaFoldDB" id="A0A495JV51"/>
<organism evidence="2 3">
    <name type="scientific">Micromonospora pisi</name>
    <dbReference type="NCBI Taxonomy" id="589240"/>
    <lineage>
        <taxon>Bacteria</taxon>
        <taxon>Bacillati</taxon>
        <taxon>Actinomycetota</taxon>
        <taxon>Actinomycetes</taxon>
        <taxon>Micromonosporales</taxon>
        <taxon>Micromonosporaceae</taxon>
        <taxon>Micromonospora</taxon>
    </lineage>
</organism>
<dbReference type="Proteomes" id="UP000277671">
    <property type="component" value="Unassembled WGS sequence"/>
</dbReference>
<keyword evidence="1" id="KW-0812">Transmembrane</keyword>
<feature type="transmembrane region" description="Helical" evidence="1">
    <location>
        <begin position="53"/>
        <end position="74"/>
    </location>
</feature>
<gene>
    <name evidence="2" type="ORF">BDK92_7393</name>
</gene>
<evidence type="ECO:0000313" key="2">
    <source>
        <dbReference type="EMBL" id="RKR92906.1"/>
    </source>
</evidence>